<accession>A0ABW6BG61</accession>
<dbReference type="PANTHER" id="PTHR46558:SF11">
    <property type="entry name" value="HTH-TYPE TRANSCRIPTIONAL REGULATOR XRE"/>
    <property type="match status" value="1"/>
</dbReference>
<keyword evidence="4" id="KW-1185">Reference proteome</keyword>
<dbReference type="EMBL" id="JBHUPB010000006">
    <property type="protein sequence ID" value="MFD2967438.1"/>
    <property type="molecule type" value="Genomic_DNA"/>
</dbReference>
<name>A0ABW6BG61_9SPHI</name>
<proteinExistence type="predicted"/>
<dbReference type="Proteomes" id="UP001597525">
    <property type="component" value="Unassembled WGS sequence"/>
</dbReference>
<evidence type="ECO:0000313" key="4">
    <source>
        <dbReference type="Proteomes" id="UP001597525"/>
    </source>
</evidence>
<dbReference type="PROSITE" id="PS50943">
    <property type="entry name" value="HTH_CROC1"/>
    <property type="match status" value="1"/>
</dbReference>
<sequence>MSQIGNNIKKLRNVKGLSQQAFADLFGLTRGNISSYEELRAEPKIEIMLQIAKYFSIPIAELLEKQLTVNEILNFEDYFPVESVSEDGGSFAKIPFLDREYFRQYDPVGQPIEKRPIIHFPLDSNNKFLAVENSSFIPHPVGFAFEEHMILFFEQVTVDILHTLGDHFGYFDGDTPFFGRYELAGKDIALVLNDWKKEVYGAETASHFWKLFGKFERVM</sequence>
<dbReference type="Gene3D" id="1.10.260.40">
    <property type="entry name" value="lambda repressor-like DNA-binding domains"/>
    <property type="match status" value="1"/>
</dbReference>
<dbReference type="InterPro" id="IPR010982">
    <property type="entry name" value="Lambda_DNA-bd_dom_sf"/>
</dbReference>
<dbReference type="RefSeq" id="WP_320186208.1">
    <property type="nucleotide sequence ID" value="NZ_CP138332.1"/>
</dbReference>
<evidence type="ECO:0000256" key="1">
    <source>
        <dbReference type="ARBA" id="ARBA00023125"/>
    </source>
</evidence>
<protein>
    <submittedName>
        <fullName evidence="3">Helix-turn-helix domain-containing protein</fullName>
    </submittedName>
</protein>
<organism evidence="3 4">
    <name type="scientific">Sphingobacterium bambusae</name>
    <dbReference type="NCBI Taxonomy" id="662858"/>
    <lineage>
        <taxon>Bacteria</taxon>
        <taxon>Pseudomonadati</taxon>
        <taxon>Bacteroidota</taxon>
        <taxon>Sphingobacteriia</taxon>
        <taxon>Sphingobacteriales</taxon>
        <taxon>Sphingobacteriaceae</taxon>
        <taxon>Sphingobacterium</taxon>
    </lineage>
</organism>
<dbReference type="PANTHER" id="PTHR46558">
    <property type="entry name" value="TRACRIPTIONAL REGULATORY PROTEIN-RELATED-RELATED"/>
    <property type="match status" value="1"/>
</dbReference>
<keyword evidence="1" id="KW-0238">DNA-binding</keyword>
<feature type="domain" description="HTH cro/C1-type" evidence="2">
    <location>
        <begin position="8"/>
        <end position="62"/>
    </location>
</feature>
<dbReference type="SMART" id="SM00530">
    <property type="entry name" value="HTH_XRE"/>
    <property type="match status" value="1"/>
</dbReference>
<evidence type="ECO:0000259" key="2">
    <source>
        <dbReference type="PROSITE" id="PS50943"/>
    </source>
</evidence>
<comment type="caution">
    <text evidence="3">The sequence shown here is derived from an EMBL/GenBank/DDBJ whole genome shotgun (WGS) entry which is preliminary data.</text>
</comment>
<dbReference type="SUPFAM" id="SSF47413">
    <property type="entry name" value="lambda repressor-like DNA-binding domains"/>
    <property type="match status" value="1"/>
</dbReference>
<dbReference type="InterPro" id="IPR001387">
    <property type="entry name" value="Cro/C1-type_HTH"/>
</dbReference>
<dbReference type="CDD" id="cd00093">
    <property type="entry name" value="HTH_XRE"/>
    <property type="match status" value="1"/>
</dbReference>
<reference evidence="4" key="1">
    <citation type="journal article" date="2019" name="Int. J. Syst. Evol. Microbiol.">
        <title>The Global Catalogue of Microorganisms (GCM) 10K type strain sequencing project: providing services to taxonomists for standard genome sequencing and annotation.</title>
        <authorList>
            <consortium name="The Broad Institute Genomics Platform"/>
            <consortium name="The Broad Institute Genome Sequencing Center for Infectious Disease"/>
            <person name="Wu L."/>
            <person name="Ma J."/>
        </authorList>
    </citation>
    <scope>NUCLEOTIDE SEQUENCE [LARGE SCALE GENOMIC DNA]</scope>
    <source>
        <strain evidence="4">KCTC 22814</strain>
    </source>
</reference>
<gene>
    <name evidence="3" type="ORF">ACFS7Y_08565</name>
</gene>
<dbReference type="Pfam" id="PF01381">
    <property type="entry name" value="HTH_3"/>
    <property type="match status" value="1"/>
</dbReference>
<evidence type="ECO:0000313" key="3">
    <source>
        <dbReference type="EMBL" id="MFD2967438.1"/>
    </source>
</evidence>